<evidence type="ECO:0000313" key="2">
    <source>
        <dbReference type="Proteomes" id="UP000824219"/>
    </source>
</evidence>
<sequence>MNSMNFSLDQGCRDTEYHLGVERAGKAREGLLLDILPLISLFVDRPLRSKGTRLGPFTESTLILITSVTCTISFFPISPHRCSALSCTALNPPL</sequence>
<proteinExistence type="predicted"/>
<protein>
    <submittedName>
        <fullName evidence="1">Uncharacterized protein</fullName>
    </submittedName>
</protein>
<reference evidence="1 2" key="1">
    <citation type="submission" date="2021-06" db="EMBL/GenBank/DDBJ databases">
        <title>Chromosome-level genome assembly of the red-tail catfish (Hemibagrus wyckioides).</title>
        <authorList>
            <person name="Shao F."/>
        </authorList>
    </citation>
    <scope>NUCLEOTIDE SEQUENCE [LARGE SCALE GENOMIC DNA]</scope>
    <source>
        <strain evidence="1">EC202008001</strain>
        <tissue evidence="1">Blood</tissue>
    </source>
</reference>
<evidence type="ECO:0000313" key="1">
    <source>
        <dbReference type="EMBL" id="KAG7336327.1"/>
    </source>
</evidence>
<dbReference type="Proteomes" id="UP000824219">
    <property type="component" value="Linkage Group LG01"/>
</dbReference>
<gene>
    <name evidence="1" type="ORF">KOW79_001020</name>
</gene>
<name>A0A9D3P821_9TELE</name>
<comment type="caution">
    <text evidence="1">The sequence shown here is derived from an EMBL/GenBank/DDBJ whole genome shotgun (WGS) entry which is preliminary data.</text>
</comment>
<dbReference type="EMBL" id="JAHKSW010000001">
    <property type="protein sequence ID" value="KAG7336327.1"/>
    <property type="molecule type" value="Genomic_DNA"/>
</dbReference>
<accession>A0A9D3P821</accession>
<dbReference type="AlphaFoldDB" id="A0A9D3P821"/>
<keyword evidence="2" id="KW-1185">Reference proteome</keyword>
<organism evidence="1 2">
    <name type="scientific">Hemibagrus wyckioides</name>
    <dbReference type="NCBI Taxonomy" id="337641"/>
    <lineage>
        <taxon>Eukaryota</taxon>
        <taxon>Metazoa</taxon>
        <taxon>Chordata</taxon>
        <taxon>Craniata</taxon>
        <taxon>Vertebrata</taxon>
        <taxon>Euteleostomi</taxon>
        <taxon>Actinopterygii</taxon>
        <taxon>Neopterygii</taxon>
        <taxon>Teleostei</taxon>
        <taxon>Ostariophysi</taxon>
        <taxon>Siluriformes</taxon>
        <taxon>Bagridae</taxon>
        <taxon>Hemibagrus</taxon>
    </lineage>
</organism>